<dbReference type="EMBL" id="LUAY01003332">
    <property type="protein sequence ID" value="KYB45686.1"/>
    <property type="molecule type" value="Genomic_DNA"/>
</dbReference>
<accession>A0A656Z855</accession>
<name>A0A656Z855_BRUAN</name>
<dbReference type="AlphaFoldDB" id="A0A656Z855"/>
<proteinExistence type="predicted"/>
<gene>
    <name evidence="1" type="ORF">AB664_35525</name>
</gene>
<protein>
    <submittedName>
        <fullName evidence="1">Uncharacterized protein</fullName>
    </submittedName>
</protein>
<organism evidence="1">
    <name type="scientific">Brucella anthropi</name>
    <name type="common">Ochrobactrum anthropi</name>
    <dbReference type="NCBI Taxonomy" id="529"/>
    <lineage>
        <taxon>Bacteria</taxon>
        <taxon>Pseudomonadati</taxon>
        <taxon>Pseudomonadota</taxon>
        <taxon>Alphaproteobacteria</taxon>
        <taxon>Hyphomicrobiales</taxon>
        <taxon>Brucellaceae</taxon>
        <taxon>Brucella/Ochrobactrum group</taxon>
        <taxon>Brucella</taxon>
    </lineage>
</organism>
<sequence>MYQVLAAIREVGETMDSFVLPQAVDLTGRRQRAVAALPFALLSCPYRDAQRAIRPGRHAPIKEAL</sequence>
<evidence type="ECO:0000313" key="1">
    <source>
        <dbReference type="EMBL" id="KYB45686.1"/>
    </source>
</evidence>
<comment type="caution">
    <text evidence="1">The sequence shown here is derived from an EMBL/GenBank/DDBJ whole genome shotgun (WGS) entry which is preliminary data.</text>
</comment>
<reference evidence="1" key="1">
    <citation type="submission" date="2016-02" db="EMBL/GenBank/DDBJ databases">
        <title>Genomic sequences of Ochrobactrum anthropi.</title>
        <authorList>
            <person name="Chudasama K.S."/>
            <person name="Thaker V.S."/>
        </authorList>
    </citation>
    <scope>NUCLEOTIDE SEQUENCE [LARGE SCALE GENOMIC DNA]</scope>
    <source>
        <strain evidence="1">SUBG007</strain>
    </source>
</reference>